<feature type="transmembrane region" description="Helical" evidence="5">
    <location>
        <begin position="49"/>
        <end position="68"/>
    </location>
</feature>
<comment type="subcellular location">
    <subcellularLocation>
        <location evidence="5">Cell inner membrane</location>
        <topology evidence="5">Multi-pass membrane protein</topology>
    </subcellularLocation>
</comment>
<feature type="transmembrane region" description="Helical" evidence="5">
    <location>
        <begin position="80"/>
        <end position="97"/>
    </location>
</feature>
<keyword evidence="2 5" id="KW-0812">Transmembrane</keyword>
<name>A0A9X2C0K5_9BURK</name>
<evidence type="ECO:0000256" key="5">
    <source>
        <dbReference type="HAMAP-Rule" id="MF_00189"/>
    </source>
</evidence>
<proteinExistence type="inferred from homology"/>
<keyword evidence="5" id="KW-0997">Cell inner membrane</keyword>
<dbReference type="NCBIfam" id="NF001325">
    <property type="entry name" value="PRK00259.1-3"/>
    <property type="match status" value="1"/>
</dbReference>
<dbReference type="AlphaFoldDB" id="A0A9X2C0K5"/>
<comment type="caution">
    <text evidence="6">The sequence shown here is derived from an EMBL/GenBank/DDBJ whole genome shotgun (WGS) entry which is preliminary data.</text>
</comment>
<dbReference type="EMBL" id="JAJLJH010000004">
    <property type="protein sequence ID" value="MCK9687437.1"/>
    <property type="molecule type" value="Genomic_DNA"/>
</dbReference>
<feature type="transmembrane region" description="Helical" evidence="5">
    <location>
        <begin position="109"/>
        <end position="129"/>
    </location>
</feature>
<keyword evidence="3 5" id="KW-1133">Transmembrane helix</keyword>
<sequence>MKLLFDVLPLIFFFATYKFAGHMPDQGAAFATHWLGAIVQGGVVGATEAPALLATVVVLAATLVQVAWMKATGRKIDMALWISLVLIVVFGGLTVWFHNQMFIMWKPSIYFWGTGLVFWASKTLFNKNLFRAMLGAEIELPDPVWQRLNFSWVALCALIGLLNLAVVYFWRDYWVAFHTFGTVGLMLAFFVGVFFYLGKHLEPHPAADEPAPRA</sequence>
<feature type="transmembrane region" description="Helical" evidence="5">
    <location>
        <begin position="176"/>
        <end position="197"/>
    </location>
</feature>
<dbReference type="Proteomes" id="UP001139353">
    <property type="component" value="Unassembled WGS sequence"/>
</dbReference>
<dbReference type="PANTHER" id="PTHR36917">
    <property type="entry name" value="INTRACELLULAR SEPTATION PROTEIN A-RELATED"/>
    <property type="match status" value="1"/>
</dbReference>
<dbReference type="InterPro" id="IPR006008">
    <property type="entry name" value="YciB"/>
</dbReference>
<organism evidence="6 7">
    <name type="scientific">Scleromatobacter humisilvae</name>
    <dbReference type="NCBI Taxonomy" id="2897159"/>
    <lineage>
        <taxon>Bacteria</taxon>
        <taxon>Pseudomonadati</taxon>
        <taxon>Pseudomonadota</taxon>
        <taxon>Betaproteobacteria</taxon>
        <taxon>Burkholderiales</taxon>
        <taxon>Sphaerotilaceae</taxon>
        <taxon>Scleromatobacter</taxon>
    </lineage>
</organism>
<dbReference type="PANTHER" id="PTHR36917:SF1">
    <property type="entry name" value="INNER MEMBRANE-SPANNING PROTEIN YCIB"/>
    <property type="match status" value="1"/>
</dbReference>
<dbReference type="Pfam" id="PF04279">
    <property type="entry name" value="IspA"/>
    <property type="match status" value="1"/>
</dbReference>
<evidence type="ECO:0000256" key="4">
    <source>
        <dbReference type="ARBA" id="ARBA00023136"/>
    </source>
</evidence>
<protein>
    <recommendedName>
        <fullName evidence="5">Inner membrane-spanning protein YciB</fullName>
    </recommendedName>
</protein>
<reference evidence="6" key="1">
    <citation type="submission" date="2021-11" db="EMBL/GenBank/DDBJ databases">
        <title>BS-T2-15 a new species belonging to the Comamonadaceae family isolated from the soil of a French oak forest.</title>
        <authorList>
            <person name="Mieszkin S."/>
            <person name="Alain K."/>
        </authorList>
    </citation>
    <scope>NUCLEOTIDE SEQUENCE</scope>
    <source>
        <strain evidence="6">BS-T2-15</strain>
    </source>
</reference>
<evidence type="ECO:0000313" key="6">
    <source>
        <dbReference type="EMBL" id="MCK9687437.1"/>
    </source>
</evidence>
<evidence type="ECO:0000256" key="1">
    <source>
        <dbReference type="ARBA" id="ARBA00022475"/>
    </source>
</evidence>
<dbReference type="RefSeq" id="WP_275683476.1">
    <property type="nucleotide sequence ID" value="NZ_JAJLJH010000004.1"/>
</dbReference>
<gene>
    <name evidence="5" type="primary">yciB</name>
    <name evidence="6" type="ORF">LPC04_17170</name>
</gene>
<dbReference type="HAMAP" id="MF_00189">
    <property type="entry name" value="YciB"/>
    <property type="match status" value="1"/>
</dbReference>
<evidence type="ECO:0000313" key="7">
    <source>
        <dbReference type="Proteomes" id="UP001139353"/>
    </source>
</evidence>
<comment type="similarity">
    <text evidence="5">Belongs to the YciB family.</text>
</comment>
<accession>A0A9X2C0K5</accession>
<feature type="transmembrane region" description="Helical" evidence="5">
    <location>
        <begin position="150"/>
        <end position="170"/>
    </location>
</feature>
<evidence type="ECO:0000256" key="2">
    <source>
        <dbReference type="ARBA" id="ARBA00022692"/>
    </source>
</evidence>
<dbReference type="GO" id="GO:0005886">
    <property type="term" value="C:plasma membrane"/>
    <property type="evidence" value="ECO:0007669"/>
    <property type="project" value="UniProtKB-SubCell"/>
</dbReference>
<evidence type="ECO:0000256" key="3">
    <source>
        <dbReference type="ARBA" id="ARBA00022989"/>
    </source>
</evidence>
<comment type="function">
    <text evidence="5">Plays a role in cell envelope biogenesis, maintenance of cell envelope integrity and membrane homeostasis.</text>
</comment>
<keyword evidence="1 5" id="KW-1003">Cell membrane</keyword>
<keyword evidence="7" id="KW-1185">Reference proteome</keyword>
<keyword evidence="4 5" id="KW-0472">Membrane</keyword>